<dbReference type="HOGENOM" id="CLU_973544_0_0_1"/>
<dbReference type="EMBL" id="JH930476">
    <property type="protein sequence ID" value="EKM52056.1"/>
    <property type="molecule type" value="Genomic_DNA"/>
</dbReference>
<name>K5UQF0_PHACS</name>
<dbReference type="InParanoid" id="K5UQF0"/>
<dbReference type="KEGG" id="pco:PHACADRAFT_150994"/>
<evidence type="ECO:0008006" key="3">
    <source>
        <dbReference type="Google" id="ProtNLM"/>
    </source>
</evidence>
<dbReference type="GeneID" id="18908857"/>
<keyword evidence="2" id="KW-1185">Reference proteome</keyword>
<evidence type="ECO:0000313" key="1">
    <source>
        <dbReference type="EMBL" id="EKM52056.1"/>
    </source>
</evidence>
<dbReference type="AlphaFoldDB" id="K5UQF0"/>
<gene>
    <name evidence="1" type="ORF">PHACADRAFT_150994</name>
</gene>
<sequence length="286" mass="31606">MSTDSLPIELVIKVVKSAYGGVDGQTLASCVLVCKTWRAVSRPYIFECVKISSNERLIALEDLVEHDDAVGPYIRTLIVRPSVELATVPSPWVSKFAKRLPAKLTRLQAIKLICIFDLGDAFEHGLVNEFSKFTPVDRLIFDQCALNLTLVYPLAAALPRLRHLHLGIIMPIPYVLPNLPEQLHPLRLTSAGLDVGDIYPYGLRELVSEVQAPLRSITLGVLNVADADTLPSLAPLAAVINNDLMSTLQEERLLYTGPVPERVVLQKLQRDLPDIHARGVLSVERV</sequence>
<proteinExistence type="predicted"/>
<dbReference type="RefSeq" id="XP_007399838.1">
    <property type="nucleotide sequence ID" value="XM_007399776.1"/>
</dbReference>
<dbReference type="Proteomes" id="UP000008370">
    <property type="component" value="Unassembled WGS sequence"/>
</dbReference>
<organism evidence="1 2">
    <name type="scientific">Phanerochaete carnosa (strain HHB-10118-sp)</name>
    <name type="common">White-rot fungus</name>
    <name type="synonym">Peniophora carnosa</name>
    <dbReference type="NCBI Taxonomy" id="650164"/>
    <lineage>
        <taxon>Eukaryota</taxon>
        <taxon>Fungi</taxon>
        <taxon>Dikarya</taxon>
        <taxon>Basidiomycota</taxon>
        <taxon>Agaricomycotina</taxon>
        <taxon>Agaricomycetes</taxon>
        <taxon>Polyporales</taxon>
        <taxon>Phanerochaetaceae</taxon>
        <taxon>Phanerochaete</taxon>
    </lineage>
</organism>
<protein>
    <recommendedName>
        <fullName evidence="3">F-box domain-containing protein</fullName>
    </recommendedName>
</protein>
<dbReference type="OrthoDB" id="2159328at2759"/>
<accession>K5UQF0</accession>
<evidence type="ECO:0000313" key="2">
    <source>
        <dbReference type="Proteomes" id="UP000008370"/>
    </source>
</evidence>
<reference evidence="1 2" key="1">
    <citation type="journal article" date="2012" name="BMC Genomics">
        <title>Comparative genomics of the white-rot fungi, Phanerochaete carnosa and P. chrysosporium, to elucidate the genetic basis of the distinct wood types they colonize.</title>
        <authorList>
            <person name="Suzuki H."/>
            <person name="MacDonald J."/>
            <person name="Syed K."/>
            <person name="Salamov A."/>
            <person name="Hori C."/>
            <person name="Aerts A."/>
            <person name="Henrissat B."/>
            <person name="Wiebenga A."/>
            <person name="vanKuyk P.A."/>
            <person name="Barry K."/>
            <person name="Lindquist E."/>
            <person name="LaButti K."/>
            <person name="Lapidus A."/>
            <person name="Lucas S."/>
            <person name="Coutinho P."/>
            <person name="Gong Y."/>
            <person name="Samejima M."/>
            <person name="Mahadevan R."/>
            <person name="Abou-Zaid M."/>
            <person name="de Vries R.P."/>
            <person name="Igarashi K."/>
            <person name="Yadav J.S."/>
            <person name="Grigoriev I.V."/>
            <person name="Master E.R."/>
        </authorList>
    </citation>
    <scope>NUCLEOTIDE SEQUENCE [LARGE SCALE GENOMIC DNA]</scope>
    <source>
        <strain evidence="1 2">HHB-10118-sp</strain>
    </source>
</reference>